<keyword evidence="2" id="KW-1185">Reference proteome</keyword>
<dbReference type="AlphaFoldDB" id="E5A6A9"/>
<gene>
    <name evidence="1" type="ORF">LEMA_P083930.1</name>
</gene>
<sequence length="109" mass="11684">MHISLYSSRLHQEAAKHTELDFYRATLYHLVHVPDPSTHPPHAHGDHPAAAAVAVAAAATAHVLVSMTPAYPLAQRPCACAATPARELSAAAHAFLKQWYVYRGLGQGA</sequence>
<accession>E5A6A9</accession>
<dbReference type="VEuPathDB" id="FungiDB:LEMA_P083930.1"/>
<reference evidence="2" key="1">
    <citation type="journal article" date="2011" name="Nat. Commun.">
        <title>Effector diversification within compartments of the Leptosphaeria maculans genome affected by Repeat-Induced Point mutations.</title>
        <authorList>
            <person name="Rouxel T."/>
            <person name="Grandaubert J."/>
            <person name="Hane J.K."/>
            <person name="Hoede C."/>
            <person name="van de Wouw A.P."/>
            <person name="Couloux A."/>
            <person name="Dominguez V."/>
            <person name="Anthouard V."/>
            <person name="Bally P."/>
            <person name="Bourras S."/>
            <person name="Cozijnsen A.J."/>
            <person name="Ciuffetti L.M."/>
            <person name="Degrave A."/>
            <person name="Dilmaghani A."/>
            <person name="Duret L."/>
            <person name="Fudal I."/>
            <person name="Goodwin S.B."/>
            <person name="Gout L."/>
            <person name="Glaser N."/>
            <person name="Linglin J."/>
            <person name="Kema G.H.J."/>
            <person name="Lapalu N."/>
            <person name="Lawrence C.B."/>
            <person name="May K."/>
            <person name="Meyer M."/>
            <person name="Ollivier B."/>
            <person name="Poulain J."/>
            <person name="Schoch C.L."/>
            <person name="Simon A."/>
            <person name="Spatafora J.W."/>
            <person name="Stachowiak A."/>
            <person name="Turgeon B.G."/>
            <person name="Tyler B.M."/>
            <person name="Vincent D."/>
            <person name="Weissenbach J."/>
            <person name="Amselem J."/>
            <person name="Quesneville H."/>
            <person name="Oliver R.P."/>
            <person name="Wincker P."/>
            <person name="Balesdent M.-H."/>
            <person name="Howlett B.J."/>
        </authorList>
    </citation>
    <scope>NUCLEOTIDE SEQUENCE [LARGE SCALE GENOMIC DNA]</scope>
    <source>
        <strain evidence="2">JN3 / isolate v23.1.3 / race Av1-4-5-6-7-8</strain>
    </source>
</reference>
<evidence type="ECO:0000313" key="2">
    <source>
        <dbReference type="Proteomes" id="UP000002668"/>
    </source>
</evidence>
<proteinExistence type="predicted"/>
<evidence type="ECO:0000313" key="1">
    <source>
        <dbReference type="EMBL" id="CBX99154.1"/>
    </source>
</evidence>
<dbReference type="EMBL" id="FP929135">
    <property type="protein sequence ID" value="CBX99154.1"/>
    <property type="molecule type" value="Genomic_DNA"/>
</dbReference>
<protein>
    <submittedName>
        <fullName evidence="1">Uncharacterized protein</fullName>
    </submittedName>
</protein>
<dbReference type="HOGENOM" id="CLU_2184453_0_0_1"/>
<name>E5A6A9_LEPMJ</name>
<organism evidence="1 2">
    <name type="scientific">Leptosphaeria maculans (strain JN3 / isolate v23.1.3 / race Av1-4-5-6-7-8)</name>
    <name type="common">Blackleg fungus</name>
    <name type="synonym">Phoma lingam</name>
    <dbReference type="NCBI Taxonomy" id="985895"/>
    <lineage>
        <taxon>Eukaryota</taxon>
        <taxon>Fungi</taxon>
        <taxon>Dikarya</taxon>
        <taxon>Ascomycota</taxon>
        <taxon>Pezizomycotina</taxon>
        <taxon>Dothideomycetes</taxon>
        <taxon>Pleosporomycetidae</taxon>
        <taxon>Pleosporales</taxon>
        <taxon>Pleosporineae</taxon>
        <taxon>Leptosphaeriaceae</taxon>
        <taxon>Plenodomus</taxon>
        <taxon>Plenodomus lingam/Leptosphaeria maculans species complex</taxon>
    </lineage>
</organism>
<dbReference type="InParanoid" id="E5A6A9"/>
<dbReference type="Proteomes" id="UP000002668">
    <property type="component" value="Genome"/>
</dbReference>